<feature type="region of interest" description="Disordered" evidence="1">
    <location>
        <begin position="25"/>
        <end position="46"/>
    </location>
</feature>
<gene>
    <name evidence="2" type="ORF">SJ2017_2498</name>
</gene>
<keyword evidence="3" id="KW-1185">Reference proteome</keyword>
<evidence type="ECO:0000313" key="3">
    <source>
        <dbReference type="Proteomes" id="UP000191820"/>
    </source>
</evidence>
<proteinExistence type="predicted"/>
<reference evidence="2 3" key="1">
    <citation type="submission" date="2017-03" db="EMBL/GenBank/DDBJ databases">
        <title>Genome sequencing of Shewanella japonica KCTC 22435.</title>
        <authorList>
            <person name="Kim K.M."/>
        </authorList>
    </citation>
    <scope>NUCLEOTIDE SEQUENCE [LARGE SCALE GENOMIC DNA]</scope>
    <source>
        <strain evidence="2 3">KCTC 22435</strain>
    </source>
</reference>
<accession>A0ABN4YII9</accession>
<sequence>MTKCWICNAQANSGEHRIKKSDLKLSMSGKPSQTSPIYHRSNGENKRPIGSLKAEALKFNKSICANCNGSLSQPYDYSWDILSTYLSTASFNTGEELELNKVFGNDSDANLINVHLFFAKIFGCAVSESGFSLDLEILAECIKTNMYCPHLYLKIRNSENGKTDSYCALSDIQVSRDESGKLQYAHIYYTVGKYTVDIVYSDNIVDLDLVEFFQPNNTSQKIIIGGAEYTQGYQPEYTS</sequence>
<organism evidence="2 3">
    <name type="scientific">Shewanella japonica</name>
    <dbReference type="NCBI Taxonomy" id="93973"/>
    <lineage>
        <taxon>Bacteria</taxon>
        <taxon>Pseudomonadati</taxon>
        <taxon>Pseudomonadota</taxon>
        <taxon>Gammaproteobacteria</taxon>
        <taxon>Alteromonadales</taxon>
        <taxon>Shewanellaceae</taxon>
        <taxon>Shewanella</taxon>
    </lineage>
</organism>
<dbReference type="RefSeq" id="WP_080916000.1">
    <property type="nucleotide sequence ID" value="NZ_CP020472.1"/>
</dbReference>
<protein>
    <recommendedName>
        <fullName evidence="4">HNH endonuclease</fullName>
    </recommendedName>
</protein>
<evidence type="ECO:0000256" key="1">
    <source>
        <dbReference type="SAM" id="MobiDB-lite"/>
    </source>
</evidence>
<name>A0ABN4YII9_9GAMM</name>
<dbReference type="EMBL" id="CP020472">
    <property type="protein sequence ID" value="ARD22788.1"/>
    <property type="molecule type" value="Genomic_DNA"/>
</dbReference>
<dbReference type="Proteomes" id="UP000191820">
    <property type="component" value="Chromosome"/>
</dbReference>
<evidence type="ECO:0000313" key="2">
    <source>
        <dbReference type="EMBL" id="ARD22788.1"/>
    </source>
</evidence>
<evidence type="ECO:0008006" key="4">
    <source>
        <dbReference type="Google" id="ProtNLM"/>
    </source>
</evidence>